<dbReference type="GO" id="GO:0008444">
    <property type="term" value="F:CDP-diacylglycerol-glycerol-3-phosphate 3-phosphatidyltransferase activity"/>
    <property type="evidence" value="ECO:0007669"/>
    <property type="project" value="InterPro"/>
</dbReference>
<keyword evidence="3" id="KW-0444">Lipid biosynthesis</keyword>
<evidence type="ECO:0000256" key="11">
    <source>
        <dbReference type="RuleBase" id="RU003750"/>
    </source>
</evidence>
<evidence type="ECO:0000256" key="4">
    <source>
        <dbReference type="ARBA" id="ARBA00022679"/>
    </source>
</evidence>
<dbReference type="InterPro" id="IPR050324">
    <property type="entry name" value="CDP-alcohol_PTase-I"/>
</dbReference>
<organism evidence="13 14">
    <name type="scientific">Demequina activiva</name>
    <dbReference type="NCBI Taxonomy" id="1582364"/>
    <lineage>
        <taxon>Bacteria</taxon>
        <taxon>Bacillati</taxon>
        <taxon>Actinomycetota</taxon>
        <taxon>Actinomycetes</taxon>
        <taxon>Micrococcales</taxon>
        <taxon>Demequinaceae</taxon>
        <taxon>Demequina</taxon>
    </lineage>
</organism>
<keyword evidence="9" id="KW-0594">Phospholipid biosynthesis</keyword>
<evidence type="ECO:0000256" key="1">
    <source>
        <dbReference type="ARBA" id="ARBA00004141"/>
    </source>
</evidence>
<evidence type="ECO:0000313" key="13">
    <source>
        <dbReference type="EMBL" id="GIG54569.1"/>
    </source>
</evidence>
<feature type="transmembrane region" description="Helical" evidence="12">
    <location>
        <begin position="20"/>
        <end position="44"/>
    </location>
</feature>
<dbReference type="InterPro" id="IPR004570">
    <property type="entry name" value="Phosphatidylglycerol_P_synth"/>
</dbReference>
<keyword evidence="14" id="KW-1185">Reference proteome</keyword>
<dbReference type="PANTHER" id="PTHR14269">
    <property type="entry name" value="CDP-DIACYLGLYCEROL--GLYCEROL-3-PHOSPHATE 3-PHOSPHATIDYLTRANSFERASE-RELATED"/>
    <property type="match status" value="1"/>
</dbReference>
<keyword evidence="10" id="KW-1208">Phospholipid metabolism</keyword>
<dbReference type="GO" id="GO:0016020">
    <property type="term" value="C:membrane"/>
    <property type="evidence" value="ECO:0007669"/>
    <property type="project" value="UniProtKB-SubCell"/>
</dbReference>
<dbReference type="AlphaFoldDB" id="A0A919Q2T7"/>
<dbReference type="Proteomes" id="UP000652354">
    <property type="component" value="Unassembled WGS sequence"/>
</dbReference>
<evidence type="ECO:0000256" key="6">
    <source>
        <dbReference type="ARBA" id="ARBA00022989"/>
    </source>
</evidence>
<evidence type="ECO:0000256" key="9">
    <source>
        <dbReference type="ARBA" id="ARBA00023209"/>
    </source>
</evidence>
<feature type="transmembrane region" description="Helical" evidence="12">
    <location>
        <begin position="164"/>
        <end position="187"/>
    </location>
</feature>
<keyword evidence="7" id="KW-0443">Lipid metabolism</keyword>
<dbReference type="PROSITE" id="PS00379">
    <property type="entry name" value="CDP_ALCOHOL_P_TRANSF"/>
    <property type="match status" value="1"/>
</dbReference>
<dbReference type="Pfam" id="PF01066">
    <property type="entry name" value="CDP-OH_P_transf"/>
    <property type="match status" value="1"/>
</dbReference>
<dbReference type="Gene3D" id="1.20.120.1760">
    <property type="match status" value="1"/>
</dbReference>
<keyword evidence="5 12" id="KW-0812">Transmembrane</keyword>
<evidence type="ECO:0000313" key="14">
    <source>
        <dbReference type="Proteomes" id="UP000652354"/>
    </source>
</evidence>
<dbReference type="EMBL" id="BONR01000002">
    <property type="protein sequence ID" value="GIG54569.1"/>
    <property type="molecule type" value="Genomic_DNA"/>
</dbReference>
<keyword evidence="8 12" id="KW-0472">Membrane</keyword>
<dbReference type="InterPro" id="IPR000462">
    <property type="entry name" value="CDP-OH_P_trans"/>
</dbReference>
<proteinExistence type="inferred from homology"/>
<accession>A0A919Q2T7</accession>
<reference evidence="13" key="1">
    <citation type="submission" date="2021-01" db="EMBL/GenBank/DDBJ databases">
        <title>Whole genome shotgun sequence of Demequina activiva NBRC 110675.</title>
        <authorList>
            <person name="Komaki H."/>
            <person name="Tamura T."/>
        </authorList>
    </citation>
    <scope>NUCLEOTIDE SEQUENCE</scope>
    <source>
        <strain evidence="13">NBRC 110675</strain>
    </source>
</reference>
<dbReference type="RefSeq" id="WP_239066553.1">
    <property type="nucleotide sequence ID" value="NZ_BONR01000002.1"/>
</dbReference>
<evidence type="ECO:0000256" key="5">
    <source>
        <dbReference type="ARBA" id="ARBA00022692"/>
    </source>
</evidence>
<gene>
    <name evidence="13" type="ORF">Dac01nite_13210</name>
</gene>
<evidence type="ECO:0000256" key="2">
    <source>
        <dbReference type="ARBA" id="ARBA00010441"/>
    </source>
</evidence>
<dbReference type="GO" id="GO:0046474">
    <property type="term" value="P:glycerophospholipid biosynthetic process"/>
    <property type="evidence" value="ECO:0007669"/>
    <property type="project" value="TreeGrafter"/>
</dbReference>
<name>A0A919Q2T7_9MICO</name>
<evidence type="ECO:0000256" key="12">
    <source>
        <dbReference type="SAM" id="Phobius"/>
    </source>
</evidence>
<comment type="similarity">
    <text evidence="2 11">Belongs to the CDP-alcohol phosphatidyltransferase class-I family.</text>
</comment>
<feature type="transmembrane region" description="Helical" evidence="12">
    <location>
        <begin position="50"/>
        <end position="69"/>
    </location>
</feature>
<keyword evidence="4 11" id="KW-0808">Transferase</keyword>
<comment type="caution">
    <text evidence="13">The sequence shown here is derived from an EMBL/GenBank/DDBJ whole genome shotgun (WGS) entry which is preliminary data.</text>
</comment>
<keyword evidence="6 12" id="KW-1133">Transmembrane helix</keyword>
<evidence type="ECO:0000256" key="10">
    <source>
        <dbReference type="ARBA" id="ARBA00023264"/>
    </source>
</evidence>
<feature type="transmembrane region" description="Helical" evidence="12">
    <location>
        <begin position="138"/>
        <end position="158"/>
    </location>
</feature>
<evidence type="ECO:0000256" key="3">
    <source>
        <dbReference type="ARBA" id="ARBA00022516"/>
    </source>
</evidence>
<dbReference type="PANTHER" id="PTHR14269:SF62">
    <property type="entry name" value="CDP-DIACYLGLYCEROL--GLYCEROL-3-PHOSPHATE 3-PHOSPHATIDYLTRANSFERASE 1, CHLOROPLASTIC"/>
    <property type="match status" value="1"/>
</dbReference>
<dbReference type="PIRSF" id="PIRSF000847">
    <property type="entry name" value="Phos_ph_gly_syn"/>
    <property type="match status" value="1"/>
</dbReference>
<comment type="subcellular location">
    <subcellularLocation>
        <location evidence="1">Membrane</location>
        <topology evidence="1">Multi-pass membrane protein</topology>
    </subcellularLocation>
</comment>
<protein>
    <submittedName>
        <fullName evidence="13">CDP-diacylglycerol--glycerol-3-phosphate 3-phosphatidyltransferase</fullName>
    </submittedName>
</protein>
<dbReference type="InterPro" id="IPR048254">
    <property type="entry name" value="CDP_ALCOHOL_P_TRANSF_CS"/>
</dbReference>
<dbReference type="InterPro" id="IPR043130">
    <property type="entry name" value="CDP-OH_PTrfase_TM_dom"/>
</dbReference>
<feature type="transmembrane region" description="Helical" evidence="12">
    <location>
        <begin position="81"/>
        <end position="100"/>
    </location>
</feature>
<sequence>MSEASPVDQHDSAEAAPSAAIWTVPNLISMARIVLIVVFGWLLIAGHDAWAIGALAAAGISDFLDGYLARRWNQVTELGRVLDPAADRLLTIVVVLGLAIRGVIPWWLVAILLARDVMVGVALLIARSRGVSSAQVTFVGKAATFGLYVTLPLAFLAYERWDGVWVAAIVGACVAAALYWISGIGYARDLARRAHPASDGASVAGAPERLG</sequence>
<evidence type="ECO:0000256" key="7">
    <source>
        <dbReference type="ARBA" id="ARBA00023098"/>
    </source>
</evidence>
<evidence type="ECO:0000256" key="8">
    <source>
        <dbReference type="ARBA" id="ARBA00023136"/>
    </source>
</evidence>